<feature type="domain" description="Amidohydrolase-related" evidence="2">
    <location>
        <begin position="11"/>
        <end position="287"/>
    </location>
</feature>
<dbReference type="SUPFAM" id="SSF51556">
    <property type="entry name" value="Metallo-dependent hydrolases"/>
    <property type="match status" value="1"/>
</dbReference>
<keyword evidence="4" id="KW-1185">Reference proteome</keyword>
<dbReference type="GO" id="GO:0016787">
    <property type="term" value="F:hydrolase activity"/>
    <property type="evidence" value="ECO:0007669"/>
    <property type="project" value="UniProtKB-KW"/>
</dbReference>
<sequence>MTTPYPELRVVDAHHHLWELSVRDQDWISGPELASLRRDFTLADLEPEARAAGVVATVLVQTITVPEETPEFLSLAARSDLVAGVVGWTDLTAADVADTLASLRGGPGGDHLVGIRHQVQGEPDPRWLTRPDVLRGLAAVAEAGLVYDLVVKPHQLEAATEAAALLPGLTFVLDHLGKPPIGSGELAPWTRRIRRLASLPNTVCKLSGMVTEADWDSWTPDDLAPYADTVLDAFGPERLMYGSDWPVCRLAATYAEVLGAAHAVTARLDPAERHEVFAGTATRTYGLTVIGSPGTPKEAPCA</sequence>
<evidence type="ECO:0000313" key="3">
    <source>
        <dbReference type="EMBL" id="MBB4980949.1"/>
    </source>
</evidence>
<gene>
    <name evidence="3" type="ORF">GGE06_001857</name>
</gene>
<dbReference type="PANTHER" id="PTHR43569">
    <property type="entry name" value="AMIDOHYDROLASE"/>
    <property type="match status" value="1"/>
</dbReference>
<dbReference type="Pfam" id="PF04909">
    <property type="entry name" value="Amidohydro_2"/>
    <property type="match status" value="1"/>
</dbReference>
<dbReference type="PANTHER" id="PTHR43569:SF2">
    <property type="entry name" value="AMIDOHYDROLASE-RELATED DOMAIN-CONTAINING PROTEIN"/>
    <property type="match status" value="1"/>
</dbReference>
<dbReference type="EC" id="3.1.1.-" evidence="3"/>
<dbReference type="Gene3D" id="3.20.20.140">
    <property type="entry name" value="Metal-dependent hydrolases"/>
    <property type="match status" value="1"/>
</dbReference>
<dbReference type="RefSeq" id="WP_184930484.1">
    <property type="nucleotide sequence ID" value="NZ_JACHJY010000002.1"/>
</dbReference>
<evidence type="ECO:0000313" key="4">
    <source>
        <dbReference type="Proteomes" id="UP000582643"/>
    </source>
</evidence>
<dbReference type="InterPro" id="IPR032466">
    <property type="entry name" value="Metal_Hydrolase"/>
</dbReference>
<comment type="similarity">
    <text evidence="1">Belongs to the metallo-dependent hydrolases superfamily.</text>
</comment>
<protein>
    <submittedName>
        <fullName evidence="3">L-fuconolactonase</fullName>
        <ecNumber evidence="3">3.1.1.-</ecNumber>
    </submittedName>
</protein>
<dbReference type="AlphaFoldDB" id="A0A7W7TX18"/>
<name>A0A7W7TX18_9ACTN</name>
<comment type="caution">
    <text evidence="3">The sequence shown here is derived from an EMBL/GenBank/DDBJ whole genome shotgun (WGS) entry which is preliminary data.</text>
</comment>
<dbReference type="InterPro" id="IPR006680">
    <property type="entry name" value="Amidohydro-rel"/>
</dbReference>
<evidence type="ECO:0000256" key="1">
    <source>
        <dbReference type="ARBA" id="ARBA00038310"/>
    </source>
</evidence>
<dbReference type="Proteomes" id="UP000582643">
    <property type="component" value="Unassembled WGS sequence"/>
</dbReference>
<keyword evidence="3" id="KW-0378">Hydrolase</keyword>
<reference evidence="3 4" key="1">
    <citation type="submission" date="2020-08" db="EMBL/GenBank/DDBJ databases">
        <title>Genomic Encyclopedia of Type Strains, Phase III (KMG-III): the genomes of soil and plant-associated and newly described type strains.</title>
        <authorList>
            <person name="Whitman W."/>
        </authorList>
    </citation>
    <scope>NUCLEOTIDE SEQUENCE [LARGE SCALE GENOMIC DNA]</scope>
    <source>
        <strain evidence="3 4">SFB5A</strain>
    </source>
</reference>
<evidence type="ECO:0000259" key="2">
    <source>
        <dbReference type="Pfam" id="PF04909"/>
    </source>
</evidence>
<organism evidence="3 4">
    <name type="scientific">Streptomyces nymphaeiformis</name>
    <dbReference type="NCBI Taxonomy" id="2663842"/>
    <lineage>
        <taxon>Bacteria</taxon>
        <taxon>Bacillati</taxon>
        <taxon>Actinomycetota</taxon>
        <taxon>Actinomycetes</taxon>
        <taxon>Kitasatosporales</taxon>
        <taxon>Streptomycetaceae</taxon>
        <taxon>Streptomyces</taxon>
    </lineage>
</organism>
<accession>A0A7W7TX18</accession>
<dbReference type="InterPro" id="IPR052350">
    <property type="entry name" value="Metallo-dep_Lactonases"/>
</dbReference>
<proteinExistence type="inferred from homology"/>
<dbReference type="EMBL" id="JACHJY010000002">
    <property type="protein sequence ID" value="MBB4980949.1"/>
    <property type="molecule type" value="Genomic_DNA"/>
</dbReference>